<protein>
    <recommendedName>
        <fullName evidence="4">Anti-sigma factor</fullName>
    </recommendedName>
</protein>
<sequence length="159" mass="18100">MVLNSIEKLLEKYDNAETTLQEEAQLRAYFNSANVAPHLESYKPLFVYFTNTQQEAFTKDVPLNTKKKSNFYQWISVAAAAVLMFGIMIPQMWSSPTYSQEEIELYNKTKNALAFMSSNFNEGASSINVLEMASDNFNAGIYKANFVKEFGKTTNKLLK</sequence>
<keyword evidence="1" id="KW-1133">Transmembrane helix</keyword>
<evidence type="ECO:0008006" key="4">
    <source>
        <dbReference type="Google" id="ProtNLM"/>
    </source>
</evidence>
<keyword evidence="3" id="KW-1185">Reference proteome</keyword>
<dbReference type="EMBL" id="BMDQ01000003">
    <property type="protein sequence ID" value="GGI57902.1"/>
    <property type="molecule type" value="Genomic_DNA"/>
</dbReference>
<reference evidence="3" key="1">
    <citation type="journal article" date="2019" name="Int. J. Syst. Evol. Microbiol.">
        <title>The Global Catalogue of Microorganisms (GCM) 10K type strain sequencing project: providing services to taxonomists for standard genome sequencing and annotation.</title>
        <authorList>
            <consortium name="The Broad Institute Genomics Platform"/>
            <consortium name="The Broad Institute Genome Sequencing Center for Infectious Disease"/>
            <person name="Wu L."/>
            <person name="Ma J."/>
        </authorList>
    </citation>
    <scope>NUCLEOTIDE SEQUENCE [LARGE SCALE GENOMIC DNA]</scope>
    <source>
        <strain evidence="3">CCM 8681</strain>
    </source>
</reference>
<dbReference type="Proteomes" id="UP000624701">
    <property type="component" value="Unassembled WGS sequence"/>
</dbReference>
<organism evidence="2 3">
    <name type="scientific">Winogradskyella haliclonae</name>
    <dbReference type="NCBI Taxonomy" id="2048558"/>
    <lineage>
        <taxon>Bacteria</taxon>
        <taxon>Pseudomonadati</taxon>
        <taxon>Bacteroidota</taxon>
        <taxon>Flavobacteriia</taxon>
        <taxon>Flavobacteriales</taxon>
        <taxon>Flavobacteriaceae</taxon>
        <taxon>Winogradskyella</taxon>
    </lineage>
</organism>
<evidence type="ECO:0000313" key="3">
    <source>
        <dbReference type="Proteomes" id="UP000624701"/>
    </source>
</evidence>
<proteinExistence type="predicted"/>
<name>A0ABQ2BZI7_9FLAO</name>
<feature type="transmembrane region" description="Helical" evidence="1">
    <location>
        <begin position="71"/>
        <end position="89"/>
    </location>
</feature>
<gene>
    <name evidence="2" type="ORF">GCM10011444_22110</name>
</gene>
<keyword evidence="1" id="KW-0812">Transmembrane</keyword>
<evidence type="ECO:0000313" key="2">
    <source>
        <dbReference type="EMBL" id="GGI57902.1"/>
    </source>
</evidence>
<accession>A0ABQ2BZI7</accession>
<comment type="caution">
    <text evidence="2">The sequence shown here is derived from an EMBL/GenBank/DDBJ whole genome shotgun (WGS) entry which is preliminary data.</text>
</comment>
<dbReference type="RefSeq" id="WP_188374823.1">
    <property type="nucleotide sequence ID" value="NZ_BMDQ01000003.1"/>
</dbReference>
<keyword evidence="1" id="KW-0472">Membrane</keyword>
<evidence type="ECO:0000256" key="1">
    <source>
        <dbReference type="SAM" id="Phobius"/>
    </source>
</evidence>